<dbReference type="Proteomes" id="UP000708208">
    <property type="component" value="Unassembled WGS sequence"/>
</dbReference>
<feature type="signal peptide" evidence="5">
    <location>
        <begin position="1"/>
        <end position="15"/>
    </location>
</feature>
<evidence type="ECO:0000313" key="8">
    <source>
        <dbReference type="Proteomes" id="UP000708208"/>
    </source>
</evidence>
<comment type="caution">
    <text evidence="7">The sequence shown here is derived from an EMBL/GenBank/DDBJ whole genome shotgun (WGS) entry which is preliminary data.</text>
</comment>
<dbReference type="InterPro" id="IPR001254">
    <property type="entry name" value="Trypsin_dom"/>
</dbReference>
<keyword evidence="2" id="KW-0378">Hydrolase</keyword>
<evidence type="ECO:0000256" key="2">
    <source>
        <dbReference type="ARBA" id="ARBA00022801"/>
    </source>
</evidence>
<proteinExistence type="predicted"/>
<evidence type="ECO:0000256" key="4">
    <source>
        <dbReference type="ARBA" id="ARBA00023157"/>
    </source>
</evidence>
<evidence type="ECO:0000259" key="6">
    <source>
        <dbReference type="PROSITE" id="PS50240"/>
    </source>
</evidence>
<feature type="domain" description="Peptidase S1" evidence="6">
    <location>
        <begin position="1"/>
        <end position="216"/>
    </location>
</feature>
<dbReference type="EMBL" id="CAJVCH010026738">
    <property type="protein sequence ID" value="CAG7701048.1"/>
    <property type="molecule type" value="Genomic_DNA"/>
</dbReference>
<keyword evidence="4" id="KW-1015">Disulfide bond</keyword>
<dbReference type="PANTHER" id="PTHR24276">
    <property type="entry name" value="POLYSERASE-RELATED"/>
    <property type="match status" value="1"/>
</dbReference>
<feature type="chain" id="PRO_5035315769" description="Peptidase S1 domain-containing protein" evidence="5">
    <location>
        <begin position="16"/>
        <end position="216"/>
    </location>
</feature>
<gene>
    <name evidence="7" type="ORF">AFUS01_LOCUS4302</name>
</gene>
<keyword evidence="8" id="KW-1185">Reference proteome</keyword>
<reference evidence="7" key="1">
    <citation type="submission" date="2021-06" db="EMBL/GenBank/DDBJ databases">
        <authorList>
            <person name="Hodson N. C."/>
            <person name="Mongue J. A."/>
            <person name="Jaron S. K."/>
        </authorList>
    </citation>
    <scope>NUCLEOTIDE SEQUENCE</scope>
</reference>
<keyword evidence="1" id="KW-0645">Protease</keyword>
<keyword evidence="5" id="KW-0732">Signal</keyword>
<keyword evidence="3" id="KW-0720">Serine protease</keyword>
<organism evidence="7 8">
    <name type="scientific">Allacma fusca</name>
    <dbReference type="NCBI Taxonomy" id="39272"/>
    <lineage>
        <taxon>Eukaryota</taxon>
        <taxon>Metazoa</taxon>
        <taxon>Ecdysozoa</taxon>
        <taxon>Arthropoda</taxon>
        <taxon>Hexapoda</taxon>
        <taxon>Collembola</taxon>
        <taxon>Symphypleona</taxon>
        <taxon>Sminthuridae</taxon>
        <taxon>Allacma</taxon>
    </lineage>
</organism>
<name>A0A8J2J8H9_9HEXA</name>
<feature type="non-terminal residue" evidence="7">
    <location>
        <position position="1"/>
    </location>
</feature>
<accession>A0A8J2J8H9</accession>
<sequence>MKAVILLALIVVAAAAVPSRPKAVNRINAANIPFSNGPRFVGGEDAGEREFPFVVSIQVPVQGAIDLRDLPDDVQLIQASETMIHESYDDPAFDYNIGIITLSEPLIFRQNVQPIRLAIPTIEASGEVQVVAYEVADGNIFPVKQKKLSLNVIERDVCKRDFSRIVDITENMICASAPGRSTCSGDWGGVLIAKDEARRPYLAGHVNFMLDPCAVE</sequence>
<evidence type="ECO:0000256" key="3">
    <source>
        <dbReference type="ARBA" id="ARBA00022825"/>
    </source>
</evidence>
<dbReference type="PANTHER" id="PTHR24276:SF91">
    <property type="entry name" value="AT26814P-RELATED"/>
    <property type="match status" value="1"/>
</dbReference>
<dbReference type="GO" id="GO:0006508">
    <property type="term" value="P:proteolysis"/>
    <property type="evidence" value="ECO:0007669"/>
    <property type="project" value="UniProtKB-KW"/>
</dbReference>
<dbReference type="SMART" id="SM00020">
    <property type="entry name" value="Tryp_SPc"/>
    <property type="match status" value="1"/>
</dbReference>
<evidence type="ECO:0000256" key="5">
    <source>
        <dbReference type="SAM" id="SignalP"/>
    </source>
</evidence>
<evidence type="ECO:0000256" key="1">
    <source>
        <dbReference type="ARBA" id="ARBA00022670"/>
    </source>
</evidence>
<protein>
    <recommendedName>
        <fullName evidence="6">Peptidase S1 domain-containing protein</fullName>
    </recommendedName>
</protein>
<evidence type="ECO:0000313" key="7">
    <source>
        <dbReference type="EMBL" id="CAG7701048.1"/>
    </source>
</evidence>
<dbReference type="OrthoDB" id="10059102at2759"/>
<dbReference type="PROSITE" id="PS50240">
    <property type="entry name" value="TRYPSIN_DOM"/>
    <property type="match status" value="1"/>
</dbReference>
<dbReference type="Pfam" id="PF00089">
    <property type="entry name" value="Trypsin"/>
    <property type="match status" value="1"/>
</dbReference>
<dbReference type="AlphaFoldDB" id="A0A8J2J8H9"/>
<dbReference type="GO" id="GO:0004252">
    <property type="term" value="F:serine-type endopeptidase activity"/>
    <property type="evidence" value="ECO:0007669"/>
    <property type="project" value="InterPro"/>
</dbReference>
<dbReference type="InterPro" id="IPR050430">
    <property type="entry name" value="Peptidase_S1"/>
</dbReference>